<comment type="caution">
    <text evidence="2">The sequence shown here is derived from an EMBL/GenBank/DDBJ whole genome shotgun (WGS) entry which is preliminary data.</text>
</comment>
<reference evidence="2" key="1">
    <citation type="submission" date="2023-02" db="EMBL/GenBank/DDBJ databases">
        <authorList>
            <person name="Palmer J.M."/>
        </authorList>
    </citation>
    <scope>NUCLEOTIDE SEQUENCE</scope>
    <source>
        <strain evidence="2">FW57</strain>
    </source>
</reference>
<protein>
    <submittedName>
        <fullName evidence="2">Uncharacterized protein</fullName>
    </submittedName>
</protein>
<feature type="compositionally biased region" description="Polar residues" evidence="1">
    <location>
        <begin position="450"/>
        <end position="465"/>
    </location>
</feature>
<dbReference type="Proteomes" id="UP001197093">
    <property type="component" value="Unassembled WGS sequence"/>
</dbReference>
<evidence type="ECO:0000256" key="1">
    <source>
        <dbReference type="SAM" id="MobiDB-lite"/>
    </source>
</evidence>
<dbReference type="Pfam" id="PF03659">
    <property type="entry name" value="Glyco_hydro_71"/>
    <property type="match status" value="1"/>
</dbReference>
<evidence type="ECO:0000313" key="3">
    <source>
        <dbReference type="Proteomes" id="UP001197093"/>
    </source>
</evidence>
<dbReference type="Gene3D" id="3.20.20.80">
    <property type="entry name" value="Glycosidases"/>
    <property type="match status" value="1"/>
</dbReference>
<feature type="region of interest" description="Disordered" evidence="1">
    <location>
        <begin position="404"/>
        <end position="423"/>
    </location>
</feature>
<organism evidence="2 3">
    <name type="scientific">Staphylotrichum longicolle</name>
    <dbReference type="NCBI Taxonomy" id="669026"/>
    <lineage>
        <taxon>Eukaryota</taxon>
        <taxon>Fungi</taxon>
        <taxon>Dikarya</taxon>
        <taxon>Ascomycota</taxon>
        <taxon>Pezizomycotina</taxon>
        <taxon>Sordariomycetes</taxon>
        <taxon>Sordariomycetidae</taxon>
        <taxon>Sordariales</taxon>
        <taxon>Chaetomiaceae</taxon>
        <taxon>Staphylotrichum</taxon>
    </lineage>
</organism>
<accession>A0AAD4ESS3</accession>
<dbReference type="GO" id="GO:0051118">
    <property type="term" value="F:glucan endo-1,3-alpha-glucosidase activity"/>
    <property type="evidence" value="ECO:0007669"/>
    <property type="project" value="InterPro"/>
</dbReference>
<feature type="region of interest" description="Disordered" evidence="1">
    <location>
        <begin position="429"/>
        <end position="465"/>
    </location>
</feature>
<evidence type="ECO:0000313" key="2">
    <source>
        <dbReference type="EMBL" id="KAG7286690.1"/>
    </source>
</evidence>
<dbReference type="EMBL" id="JAHCVI010000004">
    <property type="protein sequence ID" value="KAG7286690.1"/>
    <property type="molecule type" value="Genomic_DNA"/>
</dbReference>
<dbReference type="InterPro" id="IPR005197">
    <property type="entry name" value="Glyco_hydro_71"/>
</dbReference>
<gene>
    <name evidence="2" type="ORF">NEMBOFW57_009001</name>
</gene>
<name>A0AAD4ESS3_9PEZI</name>
<sequence>MRRAKDAGIDAFALNIGVDPYTDAQLNLAYQSAANNGMKVFISFDFNWYSPGDAGAVGRKIAQYANQPAQLYVDGRVFASSFAGDGLDVNAMRAAAGTNVQAWPNDGNNKAPKPGRSVGFEDGDNAYLNWLGAGKTYMAPISPWFFTHFGPEVPFSKNWVFPGGSLIFDRWKQVLQKGFHMVELITWNDYGESHYIGPLSSPHFDDGNSKWTNDMPHNGFLELSKPFIAAYKNKDASPDKYITKDQIIYWYRRTLRSLDCDATDTTAGRPANNGSGNYFMGRPDGWETMDDVVYVVTLLTQPGTVRIVSGGQVLEQAVPAGANLVTARAGVGKQQFSLSRGGQVVLQDTSLMDISNVCPCGLYNFNPYVGTVPPGFNDPLGRDGIYSLTIGLHVSTCQATPSLGTNPPVTATGTTTIPGGWTTTVTTTTTGGPITTSDPGTPTPPTTTTAWSQPPVSTPGSSTCNAGTSADGETGNYLGLCSFACSFGYCPPGPCKCTSWGAPAAEEPAPNGRNGCPLPGEGEGYRGLCSFACSRGYCPPTACQYC</sequence>
<proteinExistence type="predicted"/>
<feature type="compositionally biased region" description="Low complexity" evidence="1">
    <location>
        <begin position="429"/>
        <end position="440"/>
    </location>
</feature>
<dbReference type="AlphaFoldDB" id="A0AAD4ESS3"/>
<keyword evidence="3" id="KW-1185">Reference proteome</keyword>
<dbReference type="CDD" id="cd11577">
    <property type="entry name" value="GH71"/>
    <property type="match status" value="1"/>
</dbReference>